<dbReference type="GO" id="GO:0047646">
    <property type="term" value="F:alkanal monooxygenase (FMN-linked) activity"/>
    <property type="evidence" value="ECO:0007669"/>
    <property type="project" value="UniProtKB-EC"/>
</dbReference>
<feature type="domain" description="Luciferase-like" evidence="3">
    <location>
        <begin position="1"/>
        <end position="303"/>
    </location>
</feature>
<name>A0A160TQ38_9ZZZZ</name>
<evidence type="ECO:0000259" key="3">
    <source>
        <dbReference type="Pfam" id="PF00296"/>
    </source>
</evidence>
<accession>A0A160TQ38</accession>
<protein>
    <submittedName>
        <fullName evidence="4">Alkanal monooxygenase alpha chain</fullName>
        <ecNumber evidence="4">1.14.14.3</ecNumber>
    </submittedName>
</protein>
<sequence>MEFGIFNLMGYRYRESSAPAQRLVKEAKEQTQLADELGYDAAWFAEHHFSNYCICPSPLMMIALCASSTKRIRLGTAVVVVPLYDPVRLLAEIGMADAMCDGRLTLGIGSGYQPYEFDRFGKSLEKSKKIMEEFMDMFDLAFTQETFKFDGEHFQLPETHISAQPVGSKPEVWLAGDNPVIHRIAARRGYVPLITGRLLGAQYLSDMRQTIEESWVAEGLDPGQMPLGIQRFMCVVDSHQEALEYLDNARHQARLASNLRRREEVMDGSMLIEQPAHNEPTIDELEENLLVGDCETIAERLCGEIRAARPSHMMFHFQVGASSFKKAMTSIEKFQTHIKPMVEKELGPLTELNNGGVSAQPVVA</sequence>
<dbReference type="EC" id="1.14.14.3" evidence="4"/>
<dbReference type="EMBL" id="CZRL01000010">
    <property type="protein sequence ID" value="CUS50086.1"/>
    <property type="molecule type" value="Genomic_DNA"/>
</dbReference>
<dbReference type="PANTHER" id="PTHR30137">
    <property type="entry name" value="LUCIFERASE-LIKE MONOOXYGENASE"/>
    <property type="match status" value="1"/>
</dbReference>
<dbReference type="InterPro" id="IPR050766">
    <property type="entry name" value="Bact_Lucif_Oxidored"/>
</dbReference>
<dbReference type="Gene3D" id="3.20.20.30">
    <property type="entry name" value="Luciferase-like domain"/>
    <property type="match status" value="1"/>
</dbReference>
<gene>
    <name evidence="4" type="ORF">MGWOODY_XGa995</name>
</gene>
<dbReference type="InterPro" id="IPR036661">
    <property type="entry name" value="Luciferase-like_sf"/>
</dbReference>
<dbReference type="InterPro" id="IPR011251">
    <property type="entry name" value="Luciferase-like_dom"/>
</dbReference>
<dbReference type="PANTHER" id="PTHR30137:SF8">
    <property type="entry name" value="BLR5498 PROTEIN"/>
    <property type="match status" value="1"/>
</dbReference>
<evidence type="ECO:0000313" key="4">
    <source>
        <dbReference type="EMBL" id="CUS50086.1"/>
    </source>
</evidence>
<dbReference type="AlphaFoldDB" id="A0A160TQ38"/>
<dbReference type="Pfam" id="PF00296">
    <property type="entry name" value="Bac_luciferase"/>
    <property type="match status" value="1"/>
</dbReference>
<reference evidence="4" key="1">
    <citation type="submission" date="2015-10" db="EMBL/GenBank/DDBJ databases">
        <authorList>
            <person name="Gilbert D.G."/>
        </authorList>
    </citation>
    <scope>NUCLEOTIDE SEQUENCE</scope>
</reference>
<dbReference type="GO" id="GO:0005829">
    <property type="term" value="C:cytosol"/>
    <property type="evidence" value="ECO:0007669"/>
    <property type="project" value="TreeGrafter"/>
</dbReference>
<proteinExistence type="predicted"/>
<keyword evidence="1 4" id="KW-0560">Oxidoreductase</keyword>
<keyword evidence="2 4" id="KW-0503">Monooxygenase</keyword>
<evidence type="ECO:0000256" key="1">
    <source>
        <dbReference type="ARBA" id="ARBA00023002"/>
    </source>
</evidence>
<organism evidence="4">
    <name type="scientific">hydrothermal vent metagenome</name>
    <dbReference type="NCBI Taxonomy" id="652676"/>
    <lineage>
        <taxon>unclassified sequences</taxon>
        <taxon>metagenomes</taxon>
        <taxon>ecological metagenomes</taxon>
    </lineage>
</organism>
<dbReference type="SUPFAM" id="SSF51679">
    <property type="entry name" value="Bacterial luciferase-like"/>
    <property type="match status" value="1"/>
</dbReference>
<evidence type="ECO:0000256" key="2">
    <source>
        <dbReference type="ARBA" id="ARBA00023033"/>
    </source>
</evidence>